<gene>
    <name evidence="3" type="ORF">K3169_20095</name>
</gene>
<dbReference type="Proteomes" id="UP001063228">
    <property type="component" value="Chromosome"/>
</dbReference>
<evidence type="ECO:0000259" key="1">
    <source>
        <dbReference type="Pfam" id="PF00534"/>
    </source>
</evidence>
<feature type="domain" description="Glycosyltransferase subfamily 4-like N-terminal" evidence="2">
    <location>
        <begin position="16"/>
        <end position="205"/>
    </location>
</feature>
<protein>
    <submittedName>
        <fullName evidence="3">Glycosyltransferase family 4 protein</fullName>
    </submittedName>
</protein>
<proteinExistence type="predicted"/>
<dbReference type="Gene3D" id="3.40.50.2000">
    <property type="entry name" value="Glycogen Phosphorylase B"/>
    <property type="match status" value="2"/>
</dbReference>
<dbReference type="Pfam" id="PF13439">
    <property type="entry name" value="Glyco_transf_4"/>
    <property type="match status" value="1"/>
</dbReference>
<reference evidence="3" key="1">
    <citation type="submission" date="2021-08" db="EMBL/GenBank/DDBJ databases">
        <title>Complete genome sequence of Pseudomonas phytophila.</title>
        <authorList>
            <person name="Weir B.S."/>
            <person name="Templeton M.D."/>
            <person name="Arshed S."/>
            <person name="Andersen M.T."/>
            <person name="Jayaraman J."/>
        </authorList>
    </citation>
    <scope>NUCLEOTIDE SEQUENCE</scope>
    <source>
        <strain evidence="3">ICMP 23753</strain>
    </source>
</reference>
<evidence type="ECO:0000313" key="4">
    <source>
        <dbReference type="Proteomes" id="UP001063228"/>
    </source>
</evidence>
<organism evidence="3 4">
    <name type="scientific">Pseudomonas phytophila</name>
    <dbReference type="NCBI Taxonomy" id="2867264"/>
    <lineage>
        <taxon>Bacteria</taxon>
        <taxon>Pseudomonadati</taxon>
        <taxon>Pseudomonadota</taxon>
        <taxon>Gammaproteobacteria</taxon>
        <taxon>Pseudomonadales</taxon>
        <taxon>Pseudomonadaceae</taxon>
        <taxon>Pseudomonas</taxon>
    </lineage>
</organism>
<dbReference type="Pfam" id="PF00534">
    <property type="entry name" value="Glycos_transf_1"/>
    <property type="match status" value="1"/>
</dbReference>
<dbReference type="CDD" id="cd03823">
    <property type="entry name" value="GT4_ExpE7-like"/>
    <property type="match status" value="1"/>
</dbReference>
<dbReference type="EMBL" id="CP081201">
    <property type="protein sequence ID" value="UXZ94645.1"/>
    <property type="molecule type" value="Genomic_DNA"/>
</dbReference>
<keyword evidence="4" id="KW-1185">Reference proteome</keyword>
<sequence length="414" mass="45490">MKALFISSLYAPDIGGGAEIILQRTVEGLQQRGYQVAVLATGPQSGLVEETVNLVKVYRAGLRNFYWHFSAQRPGKLARLGWHLRDRYNAGMRDYVKRVIAQEKPDLVVCHNLTGWSVSAWDEITAAGLPIVQVLHDLYLLCPGSTMFSKGQSCKTQCGRCEHFRKGHEARSAQVNTVVGVSRFMLDTLQAQGYFKGARGYVVHNASPRPAIPIKVKSLGPPAKNAPLRFGYMGTLSEPKGLRWLIEQFQQLPIDATLQIAGRGQLDDEECFKALALSPKISFVGYQSPEDFYKQIDVAIVPSIWNEPFGMVAVEACSWSVPVIASRMGGLPEIIQDQFNGLLCSPDDPDSLGVAMLRLHQQPELLARLSAQARISVGALTDLQLMLDSYESILEQTLLDGTSYQAKPGASGPT</sequence>
<dbReference type="SUPFAM" id="SSF53756">
    <property type="entry name" value="UDP-Glycosyltransferase/glycogen phosphorylase"/>
    <property type="match status" value="1"/>
</dbReference>
<name>A0ABY6F9U5_9PSED</name>
<dbReference type="InterPro" id="IPR028098">
    <property type="entry name" value="Glyco_trans_4-like_N"/>
</dbReference>
<evidence type="ECO:0000259" key="2">
    <source>
        <dbReference type="Pfam" id="PF13439"/>
    </source>
</evidence>
<dbReference type="RefSeq" id="WP_263267683.1">
    <property type="nucleotide sequence ID" value="NZ_CP081201.1"/>
</dbReference>
<accession>A0ABY6F9U5</accession>
<dbReference type="PANTHER" id="PTHR12526">
    <property type="entry name" value="GLYCOSYLTRANSFERASE"/>
    <property type="match status" value="1"/>
</dbReference>
<evidence type="ECO:0000313" key="3">
    <source>
        <dbReference type="EMBL" id="UXZ94645.1"/>
    </source>
</evidence>
<feature type="domain" description="Glycosyl transferase family 1" evidence="1">
    <location>
        <begin position="228"/>
        <end position="374"/>
    </location>
</feature>
<dbReference type="InterPro" id="IPR001296">
    <property type="entry name" value="Glyco_trans_1"/>
</dbReference>